<reference evidence="1 2" key="1">
    <citation type="submission" date="2017-11" db="EMBL/GenBank/DDBJ databases">
        <title>Genomic Encyclopedia of Archaeal and Bacterial Type Strains, Phase II (KMG-II): From Individual Species to Whole Genera.</title>
        <authorList>
            <person name="Goeker M."/>
        </authorList>
    </citation>
    <scope>NUCLEOTIDE SEQUENCE [LARGE SCALE GENOMIC DNA]</scope>
    <source>
        <strain evidence="1 2">DSM 29128</strain>
    </source>
</reference>
<comment type="caution">
    <text evidence="1">The sequence shown here is derived from an EMBL/GenBank/DDBJ whole genome shotgun (WGS) entry which is preliminary data.</text>
</comment>
<keyword evidence="2" id="KW-1185">Reference proteome</keyword>
<evidence type="ECO:0000313" key="2">
    <source>
        <dbReference type="Proteomes" id="UP000228531"/>
    </source>
</evidence>
<gene>
    <name evidence="1" type="ORF">BC777_3386</name>
</gene>
<dbReference type="Proteomes" id="UP000228531">
    <property type="component" value="Unassembled WGS sequence"/>
</dbReference>
<evidence type="ECO:0000313" key="1">
    <source>
        <dbReference type="EMBL" id="PJI85384.1"/>
    </source>
</evidence>
<dbReference type="AlphaFoldDB" id="A0A2M8W389"/>
<dbReference type="EMBL" id="PGTY01000003">
    <property type="protein sequence ID" value="PJI85384.1"/>
    <property type="molecule type" value="Genomic_DNA"/>
</dbReference>
<proteinExistence type="predicted"/>
<organism evidence="1 2">
    <name type="scientific">Yoonia maricola</name>
    <dbReference type="NCBI Taxonomy" id="420999"/>
    <lineage>
        <taxon>Bacteria</taxon>
        <taxon>Pseudomonadati</taxon>
        <taxon>Pseudomonadota</taxon>
        <taxon>Alphaproteobacteria</taxon>
        <taxon>Rhodobacterales</taxon>
        <taxon>Paracoccaceae</taxon>
        <taxon>Yoonia</taxon>
    </lineage>
</organism>
<dbReference type="RefSeq" id="WP_168769195.1">
    <property type="nucleotide sequence ID" value="NZ_PGTY01000003.1"/>
</dbReference>
<name>A0A2M8W389_9RHOB</name>
<protein>
    <submittedName>
        <fullName evidence="1">Uncharacterized protein</fullName>
    </submittedName>
</protein>
<sequence length="48" mass="4810">MALKGTKAIVTGGRYVDAADVIAVFLAAEDVSFNIAICNDAHGGVASS</sequence>
<accession>A0A2M8W389</accession>